<dbReference type="AlphaFoldDB" id="A0A344PMH4"/>
<dbReference type="GO" id="GO:0120147">
    <property type="term" value="F:formylglycine-generating oxidase activity"/>
    <property type="evidence" value="ECO:0007669"/>
    <property type="project" value="TreeGrafter"/>
</dbReference>
<dbReference type="PANTHER" id="PTHR23150">
    <property type="entry name" value="SULFATASE MODIFYING FACTOR 1, 2"/>
    <property type="match status" value="1"/>
</dbReference>
<dbReference type="Pfam" id="PF03781">
    <property type="entry name" value="FGE-sulfatase"/>
    <property type="match status" value="1"/>
</dbReference>
<evidence type="ECO:0000259" key="1">
    <source>
        <dbReference type="Pfam" id="PF03781"/>
    </source>
</evidence>
<sequence>MSQTPCSRCAPAMVGPTVPAAAAPLPAPDPVQHHDVAVPAGTFRMGDAFGEGYPADGEGPVHAVTLPAFRIDAEAVSVARFAAFVETTGYLTEAERHGSSAVFHLAVQAARKDVVGSFGMPWWLAVRGADWRHPFGPLSGIDGAMDHPVVHVSHNDALAYCIWARRGLPTEAQWEYAARGGLAGQRYPWGNELTPDGTHQANLWQGVFPTWNSGDDGSLATAPARSFEPNGFGLYQPAGNVWEWCADWFDPGYYAVSPAVSPPGPETGTERVMRGGSYLCHASYCNRYRVAARTGNAPNSSCGNIGFRTVGLPG</sequence>
<dbReference type="InterPro" id="IPR051043">
    <property type="entry name" value="Sulfatase_Mod_Factor_Kinase"/>
</dbReference>
<dbReference type="PANTHER" id="PTHR23150:SF19">
    <property type="entry name" value="FORMYLGLYCINE-GENERATING ENZYME"/>
    <property type="match status" value="1"/>
</dbReference>
<dbReference type="InterPro" id="IPR042095">
    <property type="entry name" value="SUMF_sf"/>
</dbReference>
<gene>
    <name evidence="2" type="ORF">DRW48_13590</name>
</gene>
<dbReference type="SUPFAM" id="SSF56436">
    <property type="entry name" value="C-type lectin-like"/>
    <property type="match status" value="1"/>
</dbReference>
<feature type="domain" description="Sulfatase-modifying factor enzyme-like" evidence="1">
    <location>
        <begin position="35"/>
        <end position="310"/>
    </location>
</feature>
<name>A0A344PMH4_9RHOB</name>
<dbReference type="Gene3D" id="3.90.1580.10">
    <property type="entry name" value="paralog of FGE (formylglycine-generating enzyme)"/>
    <property type="match status" value="1"/>
</dbReference>
<reference evidence="3" key="1">
    <citation type="submission" date="2018-07" db="EMBL/GenBank/DDBJ databases">
        <title>Genome sequencing of Paracoccus sp. SC2-6.</title>
        <authorList>
            <person name="Heo J."/>
            <person name="Kim S.-J."/>
            <person name="Kwon S.-W."/>
        </authorList>
    </citation>
    <scope>NUCLEOTIDE SEQUENCE [LARGE SCALE GENOMIC DNA]</scope>
    <source>
        <strain evidence="3">SC2-6</strain>
    </source>
</reference>
<dbReference type="InterPro" id="IPR005532">
    <property type="entry name" value="SUMF_dom"/>
</dbReference>
<keyword evidence="3" id="KW-1185">Reference proteome</keyword>
<dbReference type="KEGG" id="pars:DRW48_13590"/>
<dbReference type="RefSeq" id="WP_114076896.1">
    <property type="nucleotide sequence ID" value="NZ_CP030918.1"/>
</dbReference>
<organism evidence="2 3">
    <name type="scientific">Paracoccus suum</name>
    <dbReference type="NCBI Taxonomy" id="2259340"/>
    <lineage>
        <taxon>Bacteria</taxon>
        <taxon>Pseudomonadati</taxon>
        <taxon>Pseudomonadota</taxon>
        <taxon>Alphaproteobacteria</taxon>
        <taxon>Rhodobacterales</taxon>
        <taxon>Paracoccaceae</taxon>
        <taxon>Paracoccus</taxon>
    </lineage>
</organism>
<dbReference type="Proteomes" id="UP000252023">
    <property type="component" value="Chromosome"/>
</dbReference>
<accession>A0A344PMH4</accession>
<evidence type="ECO:0000313" key="2">
    <source>
        <dbReference type="EMBL" id="AXC50579.1"/>
    </source>
</evidence>
<protein>
    <submittedName>
        <fullName evidence="2">Formylglycine-generating enzyme family protein</fullName>
    </submittedName>
</protein>
<dbReference type="OrthoDB" id="9768004at2"/>
<dbReference type="InterPro" id="IPR016187">
    <property type="entry name" value="CTDL_fold"/>
</dbReference>
<evidence type="ECO:0000313" key="3">
    <source>
        <dbReference type="Proteomes" id="UP000252023"/>
    </source>
</evidence>
<dbReference type="EMBL" id="CP030918">
    <property type="protein sequence ID" value="AXC50579.1"/>
    <property type="molecule type" value="Genomic_DNA"/>
</dbReference>
<proteinExistence type="predicted"/>